<feature type="compositionally biased region" description="Basic and acidic residues" evidence="2">
    <location>
        <begin position="55"/>
        <end position="64"/>
    </location>
</feature>
<evidence type="ECO:0000313" key="4">
    <source>
        <dbReference type="Proteomes" id="UP001152658"/>
    </source>
</evidence>
<dbReference type="EMBL" id="CALYLK010000101">
    <property type="protein sequence ID" value="CAH8207706.1"/>
    <property type="molecule type" value="Genomic_DNA"/>
</dbReference>
<keyword evidence="1" id="KW-0175">Coiled coil</keyword>
<feature type="region of interest" description="Disordered" evidence="2">
    <location>
        <begin position="55"/>
        <end position="74"/>
    </location>
</feature>
<reference evidence="3" key="1">
    <citation type="submission" date="2022-06" db="EMBL/GenBank/DDBJ databases">
        <authorList>
            <person name="Goudenege D."/>
            <person name="Le Roux F."/>
        </authorList>
    </citation>
    <scope>NUCLEOTIDE SEQUENCE</scope>
    <source>
        <strain evidence="3">12-063</strain>
    </source>
</reference>
<evidence type="ECO:0000313" key="3">
    <source>
        <dbReference type="EMBL" id="CAH8207706.1"/>
    </source>
</evidence>
<name>A0ABN8TPJ8_9VIBR</name>
<comment type="caution">
    <text evidence="3">The sequence shown here is derived from an EMBL/GenBank/DDBJ whole genome shotgun (WGS) entry which is preliminary data.</text>
</comment>
<accession>A0ABN8TPJ8</accession>
<sequence length="336" mass="38255">MARPKSYTDEDIINIAIQVSATGRKPTGWLIKEALGRGKIASIQADLERLIKDGKISDMPDQPKENANPDLIPKTSTFELPAELQELLSLKEQELGEMLRNMTLRLNDKAHIHYETLMDVRIRELDIKSNVMETAKLVAEQGCLDMEERLRKQVERNETLEEKIESLEARLISSKNEKSDLIQTISQITESFKKTTEKAEQQQVLLDELRQSISEMDKAHTATKVKLEYSIDETKKLQSQLSGLSERHEKAKTELTEVSTLLSSTQELLNQSDNQITMLREENHELTASHHLLEKGLEDSESKVALLHEQKQQLEVHIVDLEGRGEPTKNDSSELV</sequence>
<evidence type="ECO:0000256" key="1">
    <source>
        <dbReference type="SAM" id="Coils"/>
    </source>
</evidence>
<evidence type="ECO:0000256" key="2">
    <source>
        <dbReference type="SAM" id="MobiDB-lite"/>
    </source>
</evidence>
<feature type="coiled-coil region" evidence="1">
    <location>
        <begin position="143"/>
        <end position="317"/>
    </location>
</feature>
<organism evidence="3 4">
    <name type="scientific">Vibrio aestuarianus</name>
    <dbReference type="NCBI Taxonomy" id="28171"/>
    <lineage>
        <taxon>Bacteria</taxon>
        <taxon>Pseudomonadati</taxon>
        <taxon>Pseudomonadota</taxon>
        <taxon>Gammaproteobacteria</taxon>
        <taxon>Vibrionales</taxon>
        <taxon>Vibrionaceae</taxon>
        <taxon>Vibrio</taxon>
    </lineage>
</organism>
<gene>
    <name evidence="3" type="primary">smc</name>
    <name evidence="3" type="ORF">VAE063_630008</name>
</gene>
<proteinExistence type="predicted"/>
<dbReference type="RefSeq" id="WP_168786398.1">
    <property type="nucleotide sequence ID" value="NZ_CALYLF010000098.1"/>
</dbReference>
<keyword evidence="4" id="KW-1185">Reference proteome</keyword>
<protein>
    <submittedName>
        <fullName evidence="3">Chromosome partition protein Smc</fullName>
    </submittedName>
</protein>
<dbReference type="Proteomes" id="UP001152658">
    <property type="component" value="Unassembled WGS sequence"/>
</dbReference>